<name>A0A9Q1C5Q6_HOLLE</name>
<dbReference type="AlphaFoldDB" id="A0A9Q1C5Q6"/>
<evidence type="ECO:0000313" key="3">
    <source>
        <dbReference type="Proteomes" id="UP001152320"/>
    </source>
</evidence>
<dbReference type="EMBL" id="JAIZAY010000007">
    <property type="protein sequence ID" value="KAJ8038649.1"/>
    <property type="molecule type" value="Genomic_DNA"/>
</dbReference>
<sequence>MKNFAVICFLVAVTAVLFVQRISGEDGFWYGEELHDVEKRQTWNAFCDKHVVEAPGTKKDANVWNQIARERLGTDYGVRLSNTFIRVQDKNLILTSFFRRRECSNGYTKSDKKFSLVEMTWNAASGKYSVNFPGEWYICVKVAANRQPLDFHGRE</sequence>
<comment type="caution">
    <text evidence="2">The sequence shown here is derived from an EMBL/GenBank/DDBJ whole genome shotgun (WGS) entry which is preliminary data.</text>
</comment>
<organism evidence="2 3">
    <name type="scientific">Holothuria leucospilota</name>
    <name type="common">Black long sea cucumber</name>
    <name type="synonym">Mertensiothuria leucospilota</name>
    <dbReference type="NCBI Taxonomy" id="206669"/>
    <lineage>
        <taxon>Eukaryota</taxon>
        <taxon>Metazoa</taxon>
        <taxon>Echinodermata</taxon>
        <taxon>Eleutherozoa</taxon>
        <taxon>Echinozoa</taxon>
        <taxon>Holothuroidea</taxon>
        <taxon>Aspidochirotacea</taxon>
        <taxon>Aspidochirotida</taxon>
        <taxon>Holothuriidae</taxon>
        <taxon>Holothuria</taxon>
    </lineage>
</organism>
<dbReference type="Gene3D" id="3.10.130.10">
    <property type="entry name" value="Ribonuclease A-like domain"/>
    <property type="match status" value="1"/>
</dbReference>
<dbReference type="InterPro" id="IPR036816">
    <property type="entry name" value="RNaseA-like_dom_sf"/>
</dbReference>
<dbReference type="Proteomes" id="UP001152320">
    <property type="component" value="Chromosome 7"/>
</dbReference>
<gene>
    <name evidence="2" type="ORF">HOLleu_16133</name>
</gene>
<feature type="signal peptide" evidence="1">
    <location>
        <begin position="1"/>
        <end position="24"/>
    </location>
</feature>
<reference evidence="2" key="1">
    <citation type="submission" date="2021-10" db="EMBL/GenBank/DDBJ databases">
        <title>Tropical sea cucumber genome reveals ecological adaptation and Cuvierian tubules defense mechanism.</title>
        <authorList>
            <person name="Chen T."/>
        </authorList>
    </citation>
    <scope>NUCLEOTIDE SEQUENCE</scope>
    <source>
        <strain evidence="2">Nanhai2018</strain>
        <tissue evidence="2">Muscle</tissue>
    </source>
</reference>
<proteinExistence type="predicted"/>
<keyword evidence="1" id="KW-0732">Signal</keyword>
<protein>
    <submittedName>
        <fullName evidence="2">Uncharacterized protein</fullName>
    </submittedName>
</protein>
<accession>A0A9Q1C5Q6</accession>
<evidence type="ECO:0000313" key="2">
    <source>
        <dbReference type="EMBL" id="KAJ8038649.1"/>
    </source>
</evidence>
<keyword evidence="3" id="KW-1185">Reference proteome</keyword>
<feature type="chain" id="PRO_5040177785" evidence="1">
    <location>
        <begin position="25"/>
        <end position="155"/>
    </location>
</feature>
<evidence type="ECO:0000256" key="1">
    <source>
        <dbReference type="SAM" id="SignalP"/>
    </source>
</evidence>